<feature type="non-terminal residue" evidence="3">
    <location>
        <position position="1"/>
    </location>
</feature>
<evidence type="ECO:0000313" key="3">
    <source>
        <dbReference type="EMBL" id="JAG37100.1"/>
    </source>
</evidence>
<reference evidence="3" key="1">
    <citation type="journal article" date="2014" name="PLoS ONE">
        <title>Transcriptome-Based Identification of ABC Transporters in the Western Tarnished Plant Bug Lygus hesperus.</title>
        <authorList>
            <person name="Hull J.J."/>
            <person name="Chaney K."/>
            <person name="Geib S.M."/>
            <person name="Fabrick J.A."/>
            <person name="Brent C.S."/>
            <person name="Walsh D."/>
            <person name="Lavine L.C."/>
        </authorList>
    </citation>
    <scope>NUCLEOTIDE SEQUENCE</scope>
</reference>
<dbReference type="GO" id="GO:0071897">
    <property type="term" value="P:DNA biosynthetic process"/>
    <property type="evidence" value="ECO:0007669"/>
    <property type="project" value="UniProtKB-ARBA"/>
</dbReference>
<dbReference type="Pfam" id="PF07727">
    <property type="entry name" value="RVT_2"/>
    <property type="match status" value="1"/>
</dbReference>
<sequence length="384" mass="43528">SDSDLPFVPAGVVMTTDEEKPEEQGTDPSPPPPDPSPNGTGVQIANQGASAMENSQSTSADQVISSLRRSSRTRKPKIWPEFITYMAEEAEEEEFMISPYEPSTAKEALSGPDSSNWEEAMRSEIHSLVKNNTYEVVDFVPNKKILYPKWVFKIKKDENTQMPRYKARLVVKGCAQTQGVDYQETYSPVVKYSSLRFLFSLAARKSLKIDHMDVTTAYLYGDLEEELYVKPPPGMTDDEGKLWRLRKSIYGLKQSGRCWNKKLHTVLVDEGLKRSDADPCIYHKMSEAGTLIIAVWVDDLLVFYDDPNLKENIKQKMINHFEMKDLGTATHALGMRITQNAEEGIIQIDQTEYLKRLLDKFRLTDANPASTPLDPSIKFPEETE</sequence>
<feature type="region of interest" description="Disordered" evidence="1">
    <location>
        <begin position="1"/>
        <end position="71"/>
    </location>
</feature>
<evidence type="ECO:0000256" key="1">
    <source>
        <dbReference type="SAM" id="MobiDB-lite"/>
    </source>
</evidence>
<evidence type="ECO:0000259" key="2">
    <source>
        <dbReference type="Pfam" id="PF07727"/>
    </source>
</evidence>
<name>A0A0A9Z5P3_LYGHE</name>
<protein>
    <submittedName>
        <fullName evidence="3">Retrovirus-related Pol polyprotein from transposon TNT 1-94</fullName>
    </submittedName>
</protein>
<dbReference type="SUPFAM" id="SSF56672">
    <property type="entry name" value="DNA/RNA polymerases"/>
    <property type="match status" value="1"/>
</dbReference>
<gene>
    <name evidence="3" type="primary">POLX_262</name>
    <name evidence="3" type="ORF">CM83_104335</name>
</gene>
<accession>A0A0A9Z5P3</accession>
<dbReference type="InterPro" id="IPR043502">
    <property type="entry name" value="DNA/RNA_pol_sf"/>
</dbReference>
<dbReference type="AlphaFoldDB" id="A0A0A9Z5P3"/>
<dbReference type="InterPro" id="IPR013103">
    <property type="entry name" value="RVT_2"/>
</dbReference>
<organism evidence="3">
    <name type="scientific">Lygus hesperus</name>
    <name type="common">Western plant bug</name>
    <dbReference type="NCBI Taxonomy" id="30085"/>
    <lineage>
        <taxon>Eukaryota</taxon>
        <taxon>Metazoa</taxon>
        <taxon>Ecdysozoa</taxon>
        <taxon>Arthropoda</taxon>
        <taxon>Hexapoda</taxon>
        <taxon>Insecta</taxon>
        <taxon>Pterygota</taxon>
        <taxon>Neoptera</taxon>
        <taxon>Paraneoptera</taxon>
        <taxon>Hemiptera</taxon>
        <taxon>Heteroptera</taxon>
        <taxon>Panheteroptera</taxon>
        <taxon>Cimicomorpha</taxon>
        <taxon>Miridae</taxon>
        <taxon>Mirini</taxon>
        <taxon>Lygus</taxon>
    </lineage>
</organism>
<feature type="domain" description="Reverse transcriptase Ty1/copia-type" evidence="2">
    <location>
        <begin position="131"/>
        <end position="373"/>
    </location>
</feature>
<dbReference type="EMBL" id="GBHO01006504">
    <property type="protein sequence ID" value="JAG37100.1"/>
    <property type="molecule type" value="Transcribed_RNA"/>
</dbReference>
<reference evidence="3" key="2">
    <citation type="submission" date="2014-07" db="EMBL/GenBank/DDBJ databases">
        <authorList>
            <person name="Hull J."/>
        </authorList>
    </citation>
    <scope>NUCLEOTIDE SEQUENCE</scope>
</reference>
<feature type="compositionally biased region" description="Polar residues" evidence="1">
    <location>
        <begin position="38"/>
        <end position="68"/>
    </location>
</feature>
<proteinExistence type="predicted"/>